<keyword evidence="1" id="KW-0732">Signal</keyword>
<dbReference type="Gene3D" id="3.40.190.10">
    <property type="entry name" value="Periplasmic binding protein-like II"/>
    <property type="match status" value="1"/>
</dbReference>
<proteinExistence type="predicted"/>
<dbReference type="EMBL" id="BAABLF010000028">
    <property type="protein sequence ID" value="GAA5194042.1"/>
    <property type="molecule type" value="Genomic_DNA"/>
</dbReference>
<feature type="signal peptide" evidence="1">
    <location>
        <begin position="1"/>
        <end position="24"/>
    </location>
</feature>
<accession>A0ABP9SF30</accession>
<evidence type="ECO:0000313" key="3">
    <source>
        <dbReference type="Proteomes" id="UP001501600"/>
    </source>
</evidence>
<evidence type="ECO:0000313" key="2">
    <source>
        <dbReference type="EMBL" id="GAA5194042.1"/>
    </source>
</evidence>
<reference evidence="3" key="1">
    <citation type="journal article" date="2019" name="Int. J. Syst. Evol. Microbiol.">
        <title>The Global Catalogue of Microorganisms (GCM) 10K type strain sequencing project: providing services to taxonomists for standard genome sequencing and annotation.</title>
        <authorList>
            <consortium name="The Broad Institute Genomics Platform"/>
            <consortium name="The Broad Institute Genome Sequencing Center for Infectious Disease"/>
            <person name="Wu L."/>
            <person name="Ma J."/>
        </authorList>
    </citation>
    <scope>NUCLEOTIDE SEQUENCE [LARGE SCALE GENOMIC DNA]</scope>
    <source>
        <strain evidence="3">JCM 18720</strain>
    </source>
</reference>
<evidence type="ECO:0000256" key="1">
    <source>
        <dbReference type="SAM" id="SignalP"/>
    </source>
</evidence>
<gene>
    <name evidence="2" type="ORF">GCM10025772_26140</name>
</gene>
<dbReference type="SUPFAM" id="SSF53850">
    <property type="entry name" value="Periplasmic binding protein-like II"/>
    <property type="match status" value="1"/>
</dbReference>
<organism evidence="2 3">
    <name type="scientific">Ferrimonas gelatinilytica</name>
    <dbReference type="NCBI Taxonomy" id="1255257"/>
    <lineage>
        <taxon>Bacteria</taxon>
        <taxon>Pseudomonadati</taxon>
        <taxon>Pseudomonadota</taxon>
        <taxon>Gammaproteobacteria</taxon>
        <taxon>Alteromonadales</taxon>
        <taxon>Ferrimonadaceae</taxon>
        <taxon>Ferrimonas</taxon>
    </lineage>
</organism>
<evidence type="ECO:0008006" key="4">
    <source>
        <dbReference type="Google" id="ProtNLM"/>
    </source>
</evidence>
<dbReference type="RefSeq" id="WP_345317615.1">
    <property type="nucleotide sequence ID" value="NZ_BAABLF010000028.1"/>
</dbReference>
<dbReference type="Proteomes" id="UP001501600">
    <property type="component" value="Unassembled WGS sequence"/>
</dbReference>
<comment type="caution">
    <text evidence="2">The sequence shown here is derived from an EMBL/GenBank/DDBJ whole genome shotgun (WGS) entry which is preliminary data.</text>
</comment>
<feature type="chain" id="PRO_5046218500" description="PBP domain-containing protein" evidence="1">
    <location>
        <begin position="25"/>
        <end position="148"/>
    </location>
</feature>
<protein>
    <recommendedName>
        <fullName evidence="4">PBP domain-containing protein</fullName>
    </recommendedName>
</protein>
<sequence>MIPRTHWHSGLLVLTLLSALVVEAEPGKVEGVQVIAHDGAPVGTLSQQDLRAIFSMKQKFWPDGSAINVFVLNPRHPIHEQFCRNKLQLLPFQLDRAWERQVYSGIGKRPVVVLTYGQMLRQVAQTPGAIGYLPSDVETTAFPVSVRP</sequence>
<keyword evidence="3" id="KW-1185">Reference proteome</keyword>
<name>A0ABP9SF30_9GAMM</name>